<reference evidence="2" key="2">
    <citation type="journal article" date="2015" name="Data Brief">
        <title>Shoot transcriptome of the giant reed, Arundo donax.</title>
        <authorList>
            <person name="Barrero R.A."/>
            <person name="Guerrero F.D."/>
            <person name="Moolhuijzen P."/>
            <person name="Goolsby J.A."/>
            <person name="Tidwell J."/>
            <person name="Bellgard S.E."/>
            <person name="Bellgard M.I."/>
        </authorList>
    </citation>
    <scope>NUCLEOTIDE SEQUENCE</scope>
    <source>
        <tissue evidence="2">Shoot tissue taken approximately 20 cm above the soil surface</tissue>
    </source>
</reference>
<evidence type="ECO:0000256" key="1">
    <source>
        <dbReference type="SAM" id="MobiDB-lite"/>
    </source>
</evidence>
<proteinExistence type="predicted"/>
<evidence type="ECO:0000313" key="2">
    <source>
        <dbReference type="EMBL" id="JAD90995.1"/>
    </source>
</evidence>
<feature type="compositionally biased region" description="Polar residues" evidence="1">
    <location>
        <begin position="93"/>
        <end position="109"/>
    </location>
</feature>
<organism evidence="2">
    <name type="scientific">Arundo donax</name>
    <name type="common">Giant reed</name>
    <name type="synonym">Donax arundinaceus</name>
    <dbReference type="NCBI Taxonomy" id="35708"/>
    <lineage>
        <taxon>Eukaryota</taxon>
        <taxon>Viridiplantae</taxon>
        <taxon>Streptophyta</taxon>
        <taxon>Embryophyta</taxon>
        <taxon>Tracheophyta</taxon>
        <taxon>Spermatophyta</taxon>
        <taxon>Magnoliopsida</taxon>
        <taxon>Liliopsida</taxon>
        <taxon>Poales</taxon>
        <taxon>Poaceae</taxon>
        <taxon>PACMAD clade</taxon>
        <taxon>Arundinoideae</taxon>
        <taxon>Arundineae</taxon>
        <taxon>Arundo</taxon>
    </lineage>
</organism>
<protein>
    <submittedName>
        <fullName evidence="2">Uncharacterized protein</fullName>
    </submittedName>
</protein>
<dbReference type="AlphaFoldDB" id="A0A0A9DZ92"/>
<sequence>MSRKNDCQHVVYVGSHDSSSGDRLIPWKACHLTKVGIMWLVWSLLIAPGLPWEPYHEGPYQAHHHSCLHQIRRQQFQCRQTKKIRQLSDAHMQDTSPQSWRSHTMSSIP</sequence>
<feature type="region of interest" description="Disordered" evidence="1">
    <location>
        <begin position="87"/>
        <end position="109"/>
    </location>
</feature>
<reference evidence="2" key="1">
    <citation type="submission" date="2014-09" db="EMBL/GenBank/DDBJ databases">
        <authorList>
            <person name="Magalhaes I.L.F."/>
            <person name="Oliveira U."/>
            <person name="Santos F.R."/>
            <person name="Vidigal T.H.D.A."/>
            <person name="Brescovit A.D."/>
            <person name="Santos A.J."/>
        </authorList>
    </citation>
    <scope>NUCLEOTIDE SEQUENCE</scope>
    <source>
        <tissue evidence="2">Shoot tissue taken approximately 20 cm above the soil surface</tissue>
    </source>
</reference>
<name>A0A0A9DZ92_ARUDO</name>
<accession>A0A0A9DZ92</accession>
<dbReference type="EMBL" id="GBRH01206900">
    <property type="protein sequence ID" value="JAD90995.1"/>
    <property type="molecule type" value="Transcribed_RNA"/>
</dbReference>